<dbReference type="AlphaFoldDB" id="A0A1H5LDT6"/>
<feature type="coiled-coil region" evidence="2">
    <location>
        <begin position="28"/>
        <end position="55"/>
    </location>
</feature>
<comment type="similarity">
    <text evidence="1">Belongs to the PspA/Vipp/IM30 family.</text>
</comment>
<evidence type="ECO:0000313" key="3">
    <source>
        <dbReference type="EMBL" id="SEE75154.1"/>
    </source>
</evidence>
<dbReference type="PANTHER" id="PTHR31088:SF9">
    <property type="entry name" value="PHAGE SHOCK PROTEIN A"/>
    <property type="match status" value="1"/>
</dbReference>
<evidence type="ECO:0000256" key="1">
    <source>
        <dbReference type="ARBA" id="ARBA00043985"/>
    </source>
</evidence>
<keyword evidence="4" id="KW-1185">Reference proteome</keyword>
<feature type="coiled-coil region" evidence="2">
    <location>
        <begin position="89"/>
        <end position="144"/>
    </location>
</feature>
<organism evidence="3 4">
    <name type="scientific">Pseudomonas anguilliseptica</name>
    <dbReference type="NCBI Taxonomy" id="53406"/>
    <lineage>
        <taxon>Bacteria</taxon>
        <taxon>Pseudomonadati</taxon>
        <taxon>Pseudomonadota</taxon>
        <taxon>Gammaproteobacteria</taxon>
        <taxon>Pseudomonadales</taxon>
        <taxon>Pseudomonadaceae</taxon>
        <taxon>Pseudomonas</taxon>
    </lineage>
</organism>
<dbReference type="EMBL" id="FNSC01000002">
    <property type="protein sequence ID" value="SEE75154.1"/>
    <property type="molecule type" value="Genomic_DNA"/>
</dbReference>
<dbReference type="InterPro" id="IPR007157">
    <property type="entry name" value="PspA_VIPP1"/>
</dbReference>
<keyword evidence="2" id="KW-0175">Coiled coil</keyword>
<reference evidence="4" key="1">
    <citation type="submission" date="2016-10" db="EMBL/GenBank/DDBJ databases">
        <authorList>
            <person name="Varghese N."/>
            <person name="Submissions S."/>
        </authorList>
    </citation>
    <scope>NUCLEOTIDE SEQUENCE [LARGE SCALE GENOMIC DNA]</scope>
    <source>
        <strain evidence="4">DSM 12111</strain>
    </source>
</reference>
<evidence type="ECO:0000313" key="4">
    <source>
        <dbReference type="Proteomes" id="UP000242849"/>
    </source>
</evidence>
<gene>
    <name evidence="3" type="ORF">SAMN05421553_4999</name>
</gene>
<dbReference type="PANTHER" id="PTHR31088">
    <property type="entry name" value="MEMBRANE-ASSOCIATED PROTEIN VIPP1, CHLOROPLASTIC"/>
    <property type="match status" value="1"/>
</dbReference>
<sequence>MNVWSKLLTALRGGANEVGEAVVDGQALRILDQEIRDADLELRKSKEALAEIMAKQKLASDRLGKSTAKIAEYEQYALKALDAGNETLAKEVAEKIANLEAEQASDREQADGFAASVAQLRKAVTQAEGHIKRLKQQVDTVKATESVQKAQMAVAQRYGGSQAKLHTAVESLERIKLKQAERAAMMEASAELAATSAPDDALEVKLRAAGIVPDNASADSVLARLKNKAKPEA</sequence>
<dbReference type="Pfam" id="PF04012">
    <property type="entry name" value="PspA_IM30"/>
    <property type="match status" value="1"/>
</dbReference>
<accession>A0A1H5LDT6</accession>
<name>A0A1H5LDT6_PSEAG</name>
<proteinExistence type="inferred from homology"/>
<dbReference type="Proteomes" id="UP000242849">
    <property type="component" value="Unassembled WGS sequence"/>
</dbReference>
<evidence type="ECO:0000256" key="2">
    <source>
        <dbReference type="SAM" id="Coils"/>
    </source>
</evidence>
<dbReference type="STRING" id="53406.SAMN05421553_4999"/>
<dbReference type="RefSeq" id="WP_090387915.1">
    <property type="nucleotide sequence ID" value="NZ_CP156749.1"/>
</dbReference>
<protein>
    <submittedName>
        <fullName evidence="3">Phage shock protein A (PspA) family protein</fullName>
    </submittedName>
</protein>
<dbReference type="OrthoDB" id="8844617at2"/>